<feature type="transmembrane region" description="Helical" evidence="1">
    <location>
        <begin position="507"/>
        <end position="526"/>
    </location>
</feature>
<comment type="caution">
    <text evidence="2">The sequence shown here is derived from an EMBL/GenBank/DDBJ whole genome shotgun (WGS) entry which is preliminary data.</text>
</comment>
<feature type="transmembrane region" description="Helical" evidence="1">
    <location>
        <begin position="7"/>
        <end position="26"/>
    </location>
</feature>
<evidence type="ECO:0000313" key="2">
    <source>
        <dbReference type="EMBL" id="KAF4662054.1"/>
    </source>
</evidence>
<feature type="transmembrane region" description="Helical" evidence="1">
    <location>
        <begin position="113"/>
        <end position="133"/>
    </location>
</feature>
<dbReference type="AlphaFoldDB" id="A0A7J6LS72"/>
<feature type="transmembrane region" description="Helical" evidence="1">
    <location>
        <begin position="384"/>
        <end position="407"/>
    </location>
</feature>
<protein>
    <submittedName>
        <fullName evidence="2">Uncharacterized protein</fullName>
    </submittedName>
</protein>
<feature type="transmembrane region" description="Helical" evidence="1">
    <location>
        <begin position="236"/>
        <end position="260"/>
    </location>
</feature>
<feature type="transmembrane region" description="Helical" evidence="1">
    <location>
        <begin position="198"/>
        <end position="216"/>
    </location>
</feature>
<name>A0A7J6LS72_PERCH</name>
<accession>A0A7J6LS72</accession>
<feature type="transmembrane region" description="Helical" evidence="1">
    <location>
        <begin position="139"/>
        <end position="160"/>
    </location>
</feature>
<evidence type="ECO:0000313" key="3">
    <source>
        <dbReference type="Proteomes" id="UP000591131"/>
    </source>
</evidence>
<feature type="transmembrane region" description="Helical" evidence="1">
    <location>
        <begin position="419"/>
        <end position="438"/>
    </location>
</feature>
<gene>
    <name evidence="2" type="ORF">FOL47_006417</name>
</gene>
<proteinExistence type="predicted"/>
<reference evidence="2 3" key="1">
    <citation type="submission" date="2020-04" db="EMBL/GenBank/DDBJ databases">
        <title>Perkinsus chesapeaki whole genome sequence.</title>
        <authorList>
            <person name="Bogema D.R."/>
        </authorList>
    </citation>
    <scope>NUCLEOTIDE SEQUENCE [LARGE SCALE GENOMIC DNA]</scope>
    <source>
        <strain evidence="2">ATCC PRA-425</strain>
    </source>
</reference>
<feature type="transmembrane region" description="Helical" evidence="1">
    <location>
        <begin position="167"/>
        <end position="186"/>
    </location>
</feature>
<feature type="transmembrane region" description="Helical" evidence="1">
    <location>
        <begin position="323"/>
        <end position="339"/>
    </location>
</feature>
<keyword evidence="1" id="KW-1133">Transmembrane helix</keyword>
<dbReference type="SUPFAM" id="SSF103481">
    <property type="entry name" value="Multidrug resistance efflux transporter EmrE"/>
    <property type="match status" value="3"/>
</dbReference>
<keyword evidence="1" id="KW-0472">Membrane</keyword>
<dbReference type="PANTHER" id="PTHR22911:SF137">
    <property type="entry name" value="SOLUTE CARRIER FAMILY 35 MEMBER G2-RELATED"/>
    <property type="match status" value="1"/>
</dbReference>
<keyword evidence="1" id="KW-0812">Transmembrane</keyword>
<feature type="transmembrane region" description="Helical" evidence="1">
    <location>
        <begin position="266"/>
        <end position="287"/>
    </location>
</feature>
<dbReference type="OrthoDB" id="442963at2759"/>
<dbReference type="InterPro" id="IPR037185">
    <property type="entry name" value="EmrE-like"/>
</dbReference>
<dbReference type="EMBL" id="JAAPAO010000358">
    <property type="protein sequence ID" value="KAF4662054.1"/>
    <property type="molecule type" value="Genomic_DNA"/>
</dbReference>
<dbReference type="PANTHER" id="PTHR22911">
    <property type="entry name" value="ACYL-MALONYL CONDENSING ENZYME-RELATED"/>
    <property type="match status" value="1"/>
</dbReference>
<feature type="transmembrane region" description="Helical" evidence="1">
    <location>
        <begin position="38"/>
        <end position="60"/>
    </location>
</feature>
<dbReference type="GO" id="GO:0016020">
    <property type="term" value="C:membrane"/>
    <property type="evidence" value="ECO:0007669"/>
    <property type="project" value="TreeGrafter"/>
</dbReference>
<feature type="transmembrane region" description="Helical" evidence="1">
    <location>
        <begin position="450"/>
        <end position="470"/>
    </location>
</feature>
<evidence type="ECO:0000256" key="1">
    <source>
        <dbReference type="SAM" id="Phobius"/>
    </source>
</evidence>
<dbReference type="Proteomes" id="UP000591131">
    <property type="component" value="Unassembled WGS sequence"/>
</dbReference>
<feature type="transmembrane region" description="Helical" evidence="1">
    <location>
        <begin position="482"/>
        <end position="501"/>
    </location>
</feature>
<organism evidence="2 3">
    <name type="scientific">Perkinsus chesapeaki</name>
    <name type="common">Clam parasite</name>
    <name type="synonym">Perkinsus andrewsi</name>
    <dbReference type="NCBI Taxonomy" id="330153"/>
    <lineage>
        <taxon>Eukaryota</taxon>
        <taxon>Sar</taxon>
        <taxon>Alveolata</taxon>
        <taxon>Perkinsozoa</taxon>
        <taxon>Perkinsea</taxon>
        <taxon>Perkinsida</taxon>
        <taxon>Perkinsidae</taxon>
        <taxon>Perkinsus</taxon>
    </lineage>
</organism>
<feature type="transmembrane region" description="Helical" evidence="1">
    <location>
        <begin position="359"/>
        <end position="378"/>
    </location>
</feature>
<feature type="transmembrane region" description="Helical" evidence="1">
    <location>
        <begin position="294"/>
        <end position="317"/>
    </location>
</feature>
<sequence length="551" mass="59004">MVKVSPYCVGWSVISNVTFGLTNFLISYTNVDGIDPWAVIGWIWFTSGLIGVLTGVYFWFKIGRVFFTADFLESQKIQKSSTCSPELAEAGYVYLSNGEKHQPPAEISLRAKILTLVGGICVGLSQLMMKWAFATDPAASGPLTAVISSDILVIGVYCHFVYNEKLSWTQAIAILVVLTGLIVMGASFDSSSGGSPLGFIYAILGMLSFAASIVCIRSSCIDGIDAWSGFIGRMGVMFFMGLVALASAGFNGGLIVSNSYLWADMYIWPMVSGASQAVGVLALNRALIYPSTAVVNVIAASNSIVVLLLNWVLLGLVPGTPKIIGMFFVIAGVSLMTLWKPKEVVGIACHFLYHEKLSLMQGVAILIVLTGLVVMAAFDSRVGHLIGFFYAIFGMLTFASSLLFMRYTCIEGQAAISRFTGRLFTMLFIGIIALVYAARQGASEAPKDYGSLYFWPNVSGLAQFIGVAALNEAVAYPCTAVVNVIAASNSILGLIFAYMFLGAAPGATKLIGMFTVISGVMLITLWKPKVVEEETGKENLLNERLLESAGG</sequence>
<keyword evidence="3" id="KW-1185">Reference proteome</keyword>